<gene>
    <name evidence="1" type="ORF">LOY88_002961</name>
</gene>
<dbReference type="EMBL" id="JALBCA010000036">
    <property type="protein sequence ID" value="KAI2387816.1"/>
    <property type="molecule type" value="Genomic_DNA"/>
</dbReference>
<reference evidence="1" key="1">
    <citation type="journal article" date="2022" name="bioRxiv">
        <title>Population genetic analysis of Ophidiomyces ophidiicola, the causative agent of snake fungal disease, indicates recent introductions to the USA.</title>
        <authorList>
            <person name="Ladner J.T."/>
            <person name="Palmer J.M."/>
            <person name="Ettinger C.L."/>
            <person name="Stajich J.E."/>
            <person name="Farrell T.M."/>
            <person name="Glorioso B.M."/>
            <person name="Lawson B."/>
            <person name="Price S.J."/>
            <person name="Stengle A.G."/>
            <person name="Grear D.A."/>
            <person name="Lorch J.M."/>
        </authorList>
    </citation>
    <scope>NUCLEOTIDE SEQUENCE</scope>
    <source>
        <strain evidence="1">NWHC 24266-5</strain>
    </source>
</reference>
<organism evidence="1">
    <name type="scientific">Ophidiomyces ophidiicola</name>
    <dbReference type="NCBI Taxonomy" id="1387563"/>
    <lineage>
        <taxon>Eukaryota</taxon>
        <taxon>Fungi</taxon>
        <taxon>Dikarya</taxon>
        <taxon>Ascomycota</taxon>
        <taxon>Pezizomycotina</taxon>
        <taxon>Eurotiomycetes</taxon>
        <taxon>Eurotiomycetidae</taxon>
        <taxon>Onygenales</taxon>
        <taxon>Onygenaceae</taxon>
        <taxon>Ophidiomyces</taxon>
    </lineage>
</organism>
<sequence length="222" mass="25175">AYLNFHAIRYDTVPSSAYASPNLALPFLVPAVDPNTTTAAAPPVVLGEDIEKWVLKRTGQPQKTSAAHSHRLSLATYCPLVEHAIRRAWVHVLYLEDANFDSVVRRIYVDPCSTHPLVRMAIASQLRHAAREELDTFSRFREVDSLLSAAKDAFEVLSTVLKDQAYFTGTDTPGILDASLFAYTHLILDESFGWKRNPLKKYLTKYENLVRHRNRILQAYFE</sequence>
<evidence type="ECO:0000313" key="1">
    <source>
        <dbReference type="EMBL" id="KAI2387816.1"/>
    </source>
</evidence>
<comment type="caution">
    <text evidence="1">The sequence shown here is derived from an EMBL/GenBank/DDBJ whole genome shotgun (WGS) entry which is preliminary data.</text>
</comment>
<feature type="non-terminal residue" evidence="1">
    <location>
        <position position="1"/>
    </location>
</feature>
<proteinExistence type="predicted"/>
<protein>
    <submittedName>
        <fullName evidence="1">Uncharacterized protein</fullName>
    </submittedName>
</protein>
<name>A0ACB8UYU4_9EURO</name>
<accession>A0ACB8UYU4</accession>